<dbReference type="RefSeq" id="WP_230039729.1">
    <property type="nucleotide sequence ID" value="NZ_JAJJMM010000001.1"/>
</dbReference>
<dbReference type="InterPro" id="IPR011042">
    <property type="entry name" value="6-blade_b-propeller_TolB-like"/>
</dbReference>
<protein>
    <submittedName>
        <fullName evidence="3">Prolyl oligopeptidase family serine peptidase</fullName>
    </submittedName>
</protein>
<sequence length="868" mass="99038">MKRHLRFVYGIFSVLILELVTCPAMGQGLIKRDITSEDYKLWSKLYSDKISDDGNWISYELRYESHHDTLFVKNTITNKTFDFPKCSKSKFGAEKVFGCMDSNKNLKVMDLVKETLFLIEDVISYEFSNDGQFIISLETNNNKQSNLCIRYIDGKLVRRIENVTECKLNKLGNKVIYVSSNEQTSNIGQIAFTSKVSVVEVLSNLPPKIQNITWAKDESTIAFYGLNKTWELFMYQMENKKIFNIKDLPVSYFGSSQIAVGNNISLEISNDNTAVFFYYKSAKEKVLDKPIVEIWNANDKSLYIDRELAQTYNKPFLGVWYPQMQISKPVSDKKYQWVTLTGDQRFAIVADPLRYEPQFLLFVDVDYYIVDIKNGSRELLVEKISSHPSNIQVSPNGKFVNYYKNHGWWIYDIKKKTHTNITAGLATAFDNRFEDPNPELYGCAGWTNDGKSILINDQFDVWKISTDGKNKSRLTDGKEKKICFRMVNKDLSNIPSANYSGISSSVYDLDKINILSAESTVNADSGYFTFDQKKIKPLVFKDRKISKLLKAKNKDTYVFTEQSFMDSPNIVLKSSLQDQDKTVVKTNTQQKHFYWGTTEMIHYYSSKNKPLNGALFYPAHYNASVKYPMVVFIYSSPSGAINDYVNPTDHNGIGFNITTMTASGYFVLLADIAYEKGNPGISAVECVSSAVKKVVEKNLVDPAKVGLLAQSFGGYEANFIITQTNLFAAAVSGSAVSDIIRTYFSISADYSNPEIWRYESQQYRMVDSFYENKDAYLRNSPILHAEKIKTPLLTWAGKNDGNVKPEQSTALYIAMRKLNKTHIMLQYPNQGHILTAALAQEDLSKKTIEWFDHFLKNNAPAAWIVNRK</sequence>
<comment type="caution">
    <text evidence="3">The sequence shown here is derived from an EMBL/GenBank/DDBJ whole genome shotgun (WGS) entry which is preliminary data.</text>
</comment>
<reference evidence="3" key="1">
    <citation type="submission" date="2021-11" db="EMBL/GenBank/DDBJ databases">
        <title>Description of novel Flavobacterium species.</title>
        <authorList>
            <person name="Saticioglu I.B."/>
            <person name="Ay H."/>
            <person name="Altun S."/>
            <person name="Duman M."/>
        </authorList>
    </citation>
    <scope>NUCLEOTIDE SEQUENCE</scope>
    <source>
        <strain evidence="3">F-30</strain>
    </source>
</reference>
<dbReference type="InterPro" id="IPR001375">
    <property type="entry name" value="Peptidase_S9_cat"/>
</dbReference>
<dbReference type="Gene3D" id="2.120.10.30">
    <property type="entry name" value="TolB, C-terminal domain"/>
    <property type="match status" value="1"/>
</dbReference>
<evidence type="ECO:0000256" key="1">
    <source>
        <dbReference type="ARBA" id="ARBA00022801"/>
    </source>
</evidence>
<proteinExistence type="predicted"/>
<evidence type="ECO:0000313" key="4">
    <source>
        <dbReference type="Proteomes" id="UP001430679"/>
    </source>
</evidence>
<dbReference type="Proteomes" id="UP001430679">
    <property type="component" value="Unassembled WGS sequence"/>
</dbReference>
<evidence type="ECO:0000313" key="3">
    <source>
        <dbReference type="EMBL" id="MCC9066026.1"/>
    </source>
</evidence>
<dbReference type="InterPro" id="IPR029058">
    <property type="entry name" value="AB_hydrolase_fold"/>
</dbReference>
<name>A0ABS8MKK9_9FLAO</name>
<dbReference type="SUPFAM" id="SSF53474">
    <property type="entry name" value="alpha/beta-Hydrolases"/>
    <property type="match status" value="1"/>
</dbReference>
<dbReference type="EMBL" id="JAJJMM010000001">
    <property type="protein sequence ID" value="MCC9066026.1"/>
    <property type="molecule type" value="Genomic_DNA"/>
</dbReference>
<accession>A0ABS8MKK9</accession>
<organism evidence="3 4">
    <name type="scientific">Flavobacterium piscisymbiosum</name>
    <dbReference type="NCBI Taxonomy" id="2893753"/>
    <lineage>
        <taxon>Bacteria</taxon>
        <taxon>Pseudomonadati</taxon>
        <taxon>Bacteroidota</taxon>
        <taxon>Flavobacteriia</taxon>
        <taxon>Flavobacteriales</taxon>
        <taxon>Flavobacteriaceae</taxon>
        <taxon>Flavobacterium</taxon>
    </lineage>
</organism>
<keyword evidence="4" id="KW-1185">Reference proteome</keyword>
<gene>
    <name evidence="3" type="ORF">LNP81_23780</name>
</gene>
<dbReference type="PANTHER" id="PTHR42776:SF4">
    <property type="entry name" value="ACYLAMINO-ACID-RELEASING ENZYME"/>
    <property type="match status" value="1"/>
</dbReference>
<keyword evidence="1" id="KW-0378">Hydrolase</keyword>
<dbReference type="Gene3D" id="3.40.50.1820">
    <property type="entry name" value="alpha/beta hydrolase"/>
    <property type="match status" value="1"/>
</dbReference>
<dbReference type="PANTHER" id="PTHR42776">
    <property type="entry name" value="SERINE PEPTIDASE S9 FAMILY MEMBER"/>
    <property type="match status" value="1"/>
</dbReference>
<feature type="domain" description="Peptidase S9 prolyl oligopeptidase catalytic" evidence="2">
    <location>
        <begin position="688"/>
        <end position="857"/>
    </location>
</feature>
<dbReference type="Pfam" id="PF00326">
    <property type="entry name" value="Peptidase_S9"/>
    <property type="match status" value="1"/>
</dbReference>
<evidence type="ECO:0000259" key="2">
    <source>
        <dbReference type="Pfam" id="PF00326"/>
    </source>
</evidence>
<dbReference type="SUPFAM" id="SSF82171">
    <property type="entry name" value="DPP6 N-terminal domain-like"/>
    <property type="match status" value="1"/>
</dbReference>